<dbReference type="SUPFAM" id="SSF55073">
    <property type="entry name" value="Nucleotide cyclase"/>
    <property type="match status" value="1"/>
</dbReference>
<dbReference type="GO" id="GO:1902201">
    <property type="term" value="P:negative regulation of bacterial-type flagellum-dependent cell motility"/>
    <property type="evidence" value="ECO:0007669"/>
    <property type="project" value="TreeGrafter"/>
</dbReference>
<evidence type="ECO:0000256" key="4">
    <source>
        <dbReference type="SAM" id="Phobius"/>
    </source>
</evidence>
<dbReference type="PANTHER" id="PTHR45138:SF9">
    <property type="entry name" value="DIGUANYLATE CYCLASE DGCM-RELATED"/>
    <property type="match status" value="1"/>
</dbReference>
<evidence type="ECO:0000256" key="2">
    <source>
        <dbReference type="ARBA" id="ARBA00012528"/>
    </source>
</evidence>
<dbReference type="SUPFAM" id="SSF63829">
    <property type="entry name" value="Calcium-dependent phosphotriesterase"/>
    <property type="match status" value="2"/>
</dbReference>
<organism evidence="6 7">
    <name type="scientific">Xanthomonas campestris pv. campestris (strain 8004)</name>
    <dbReference type="NCBI Taxonomy" id="314565"/>
    <lineage>
        <taxon>Bacteria</taxon>
        <taxon>Pseudomonadati</taxon>
        <taxon>Pseudomonadota</taxon>
        <taxon>Gammaproteobacteria</taxon>
        <taxon>Lysobacterales</taxon>
        <taxon>Lysobacteraceae</taxon>
        <taxon>Xanthomonas</taxon>
    </lineage>
</organism>
<dbReference type="Proteomes" id="UP000000420">
    <property type="component" value="Chromosome"/>
</dbReference>
<dbReference type="InterPro" id="IPR011123">
    <property type="entry name" value="Y_Y_Y"/>
</dbReference>
<evidence type="ECO:0000256" key="1">
    <source>
        <dbReference type="ARBA" id="ARBA00001946"/>
    </source>
</evidence>
<dbReference type="NCBIfam" id="TIGR00254">
    <property type="entry name" value="GGDEF"/>
    <property type="match status" value="1"/>
</dbReference>
<feature type="transmembrane region" description="Helical" evidence="4">
    <location>
        <begin position="762"/>
        <end position="779"/>
    </location>
</feature>
<comment type="cofactor">
    <cofactor evidence="1">
        <name>Mg(2+)</name>
        <dbReference type="ChEBI" id="CHEBI:18420"/>
    </cofactor>
</comment>
<dbReference type="EMBL" id="CP000050">
    <property type="protein sequence ID" value="AAY49329.1"/>
    <property type="molecule type" value="Genomic_DNA"/>
</dbReference>
<dbReference type="Gene3D" id="3.30.70.270">
    <property type="match status" value="1"/>
</dbReference>
<evidence type="ECO:0000259" key="5">
    <source>
        <dbReference type="PROSITE" id="PS50887"/>
    </source>
</evidence>
<dbReference type="CDD" id="cd01949">
    <property type="entry name" value="GGDEF"/>
    <property type="match status" value="1"/>
</dbReference>
<evidence type="ECO:0000313" key="7">
    <source>
        <dbReference type="Proteomes" id="UP000000420"/>
    </source>
</evidence>
<dbReference type="SMART" id="SM00267">
    <property type="entry name" value="GGDEF"/>
    <property type="match status" value="1"/>
</dbReference>
<dbReference type="EC" id="2.7.7.65" evidence="2"/>
<dbReference type="InterPro" id="IPR050469">
    <property type="entry name" value="Diguanylate_Cyclase"/>
</dbReference>
<dbReference type="Pfam" id="PF07495">
    <property type="entry name" value="Y_Y_Y"/>
    <property type="match status" value="1"/>
</dbReference>
<proteinExistence type="predicted"/>
<dbReference type="HOGENOM" id="CLU_012402_0_0_6"/>
<name>A0A0H2X7X6_XANC8</name>
<dbReference type="KEGG" id="xcb:XC_2275"/>
<dbReference type="FunFam" id="3.30.70.270:FF:000001">
    <property type="entry name" value="Diguanylate cyclase domain protein"/>
    <property type="match status" value="1"/>
</dbReference>
<dbReference type="Gene3D" id="2.130.10.10">
    <property type="entry name" value="YVTN repeat-like/Quinoprotein amine dehydrogenase"/>
    <property type="match status" value="3"/>
</dbReference>
<comment type="catalytic activity">
    <reaction evidence="3">
        <text>2 GTP = 3',3'-c-di-GMP + 2 diphosphate</text>
        <dbReference type="Rhea" id="RHEA:24898"/>
        <dbReference type="ChEBI" id="CHEBI:33019"/>
        <dbReference type="ChEBI" id="CHEBI:37565"/>
        <dbReference type="ChEBI" id="CHEBI:58805"/>
        <dbReference type="EC" id="2.7.7.65"/>
    </reaction>
</comment>
<dbReference type="GO" id="GO:0005886">
    <property type="term" value="C:plasma membrane"/>
    <property type="evidence" value="ECO:0007669"/>
    <property type="project" value="TreeGrafter"/>
</dbReference>
<protein>
    <recommendedName>
        <fullName evidence="2">diguanylate cyclase</fullName>
        <ecNumber evidence="2">2.7.7.65</ecNumber>
    </recommendedName>
</protein>
<dbReference type="GO" id="GO:0043709">
    <property type="term" value="P:cell adhesion involved in single-species biofilm formation"/>
    <property type="evidence" value="ECO:0007669"/>
    <property type="project" value="TreeGrafter"/>
</dbReference>
<keyword evidence="4" id="KW-0472">Membrane</keyword>
<accession>A0A0H2X7X6</accession>
<dbReference type="InterPro" id="IPR013783">
    <property type="entry name" value="Ig-like_fold"/>
</dbReference>
<evidence type="ECO:0000313" key="6">
    <source>
        <dbReference type="EMBL" id="AAY49329.1"/>
    </source>
</evidence>
<dbReference type="InterPro" id="IPR029787">
    <property type="entry name" value="Nucleotide_cyclase"/>
</dbReference>
<keyword evidence="4" id="KW-1133">Transmembrane helix</keyword>
<dbReference type="AlphaFoldDB" id="A0A0H2X7X6"/>
<feature type="domain" description="GGDEF" evidence="5">
    <location>
        <begin position="850"/>
        <end position="982"/>
    </location>
</feature>
<gene>
    <name evidence="6" type="ordered locus">XC_2275</name>
</gene>
<dbReference type="Pfam" id="PF00990">
    <property type="entry name" value="GGDEF"/>
    <property type="match status" value="1"/>
</dbReference>
<dbReference type="Gene3D" id="2.60.40.10">
    <property type="entry name" value="Immunoglobulins"/>
    <property type="match status" value="1"/>
</dbReference>
<reference evidence="6 7" key="1">
    <citation type="journal article" date="2005" name="Genome Res.">
        <title>Comparative and functional genomic analyses of the pathogenicity of phytopathogen Xanthomonas campestris pv. campestris.</title>
        <authorList>
            <person name="Qian W."/>
            <person name="Jia Y."/>
            <person name="Ren S.X."/>
            <person name="He Y.Q."/>
            <person name="Feng J.X."/>
            <person name="Lu L.F."/>
            <person name="Sun Q."/>
            <person name="Ying G."/>
            <person name="Tang D.J."/>
            <person name="Tang H."/>
            <person name="Wu W."/>
            <person name="Hao P."/>
            <person name="Wang L."/>
            <person name="Jiang B.L."/>
            <person name="Zeng S."/>
            <person name="Gu W.Y."/>
            <person name="Lu G."/>
            <person name="Rong L."/>
            <person name="Tian Y."/>
            <person name="Yao Z."/>
            <person name="Fu G."/>
            <person name="Chen B."/>
            <person name="Fang R."/>
            <person name="Qiang B."/>
            <person name="Chen Z."/>
            <person name="Zhao G.P."/>
            <person name="Tang J.L."/>
            <person name="He C."/>
        </authorList>
    </citation>
    <scope>NUCLEOTIDE SEQUENCE [LARGE SCALE GENOMIC DNA]</scope>
    <source>
        <strain evidence="6 7">8004</strain>
    </source>
</reference>
<dbReference type="InterPro" id="IPR015943">
    <property type="entry name" value="WD40/YVTN_repeat-like_dom_sf"/>
</dbReference>
<dbReference type="InterPro" id="IPR043128">
    <property type="entry name" value="Rev_trsase/Diguanyl_cyclase"/>
</dbReference>
<dbReference type="PROSITE" id="PS50887">
    <property type="entry name" value="GGDEF"/>
    <property type="match status" value="1"/>
</dbReference>
<dbReference type="GO" id="GO:0052621">
    <property type="term" value="F:diguanylate cyclase activity"/>
    <property type="evidence" value="ECO:0007669"/>
    <property type="project" value="UniProtKB-EC"/>
</dbReference>
<dbReference type="PANTHER" id="PTHR45138">
    <property type="entry name" value="REGULATORY COMPONENTS OF SENSORY TRANSDUCTION SYSTEM"/>
    <property type="match status" value="1"/>
</dbReference>
<evidence type="ECO:0000256" key="3">
    <source>
        <dbReference type="ARBA" id="ARBA00034247"/>
    </source>
</evidence>
<sequence>MTPAAAWESATPVGFENRQCISPSRRPSKGVALLLVLLWLAFAELAGAQTATIRRYAHDQGLLGLAGTCLLQTRNTLLWVCTETGLYRFNGRNFQQSPLDGLRNEPISSMSEAPDGRLWVAGFQSLFVGDEHGFRKLDTTEVNHLQDGVLLASLPWGTVLANNGTLLRLLPRARERWHSEPLLDTATRVRVPDLSKVLSLSVDGDTLWAGCGRQLCAIDAQRQVQVYGPQQGVPDDRWYSVLRDRAGGLWARGVGTIVYRAPGAHNFTVRPLPVLDGRTVGQPAPLVLDRSGRVLVRSHAGLVRWESDHWRSFDAGNGLPQGSSHAVVVDGEGDVWMSVDGEGLVRWAGYEWIENWDASQGMPLTPTWSITRDARGALLVGNEHGVGRQAVPHGRFAPALPGSGIQVVSMVRSADGSVWSLNSAGAVRRDWPDGRSAQVGKLPRTGRRLLLDRQGRLWALSAAGLFVIDTALEGGPLQRVADLPAIAYTDVQQSGDGSVWVSSANGLFRLQGAHWSKIPIRVNGAPGEPWVSKFHVTDSGEVWLAFYRPGVWHGVLRPSGLDLQAVSDEALGEAGVYLLREDSAGRIWVGHASGVEVYDGQRWSHLSQSQGLLWDDVSEAAFLEEPDGSVWIGTARGVSHVRTPARLFDQQQPSVRIDSVTRGGVPVQRGQLLAWNDKPLHLALSSLQVYDDPSRLSVRYRLLGLHDEWIQTNDLAIDQPPLPSGHFRLQVQVLDRYRRTASPIVDWPFAVAPLWWRSPPAIALYVLIGAAVLAGLWRWRHRHLVARERMLAELVAERTYQLEREKRELETARAALALKASHDALTGLLNRSGVLEAMAEELQQCASAGHPLAVVLIDLDHFKLVNDEHGHLVGDAVLAQVGARLTNCLRDSDKVGRYGGEELLLLLPGMTQQSQHRLRAIHEAIGATPYEVGIARPLRVTCSVGVAWFRSGDSTPTLLARADEALYRAKGQGRNRIEPETPACSVA</sequence>
<keyword evidence="4" id="KW-0812">Transmembrane</keyword>
<dbReference type="InterPro" id="IPR000160">
    <property type="entry name" value="GGDEF_dom"/>
</dbReference>